<evidence type="ECO:0000256" key="2">
    <source>
        <dbReference type="ARBA" id="ARBA00012513"/>
    </source>
</evidence>
<dbReference type="EC" id="2.7.11.1" evidence="2"/>
<dbReference type="EMBL" id="BSYO01000008">
    <property type="protein sequence ID" value="GMH08836.1"/>
    <property type="molecule type" value="Genomic_DNA"/>
</dbReference>
<feature type="binding site" evidence="11">
    <location>
        <position position="163"/>
    </location>
    <ligand>
        <name>ATP</name>
        <dbReference type="ChEBI" id="CHEBI:30616"/>
    </ligand>
</feature>
<comment type="catalytic activity">
    <reaction evidence="9">
        <text>L-threonyl-[protein] + ATP = O-phospho-L-threonyl-[protein] + ADP + H(+)</text>
        <dbReference type="Rhea" id="RHEA:46608"/>
        <dbReference type="Rhea" id="RHEA-COMP:11060"/>
        <dbReference type="Rhea" id="RHEA-COMP:11605"/>
        <dbReference type="ChEBI" id="CHEBI:15378"/>
        <dbReference type="ChEBI" id="CHEBI:30013"/>
        <dbReference type="ChEBI" id="CHEBI:30616"/>
        <dbReference type="ChEBI" id="CHEBI:61977"/>
        <dbReference type="ChEBI" id="CHEBI:456216"/>
        <dbReference type="EC" id="2.7.11.1"/>
    </reaction>
</comment>
<dbReference type="PROSITE" id="PS00107">
    <property type="entry name" value="PROTEIN_KINASE_ATP"/>
    <property type="match status" value="1"/>
</dbReference>
<dbReference type="Pfam" id="PF00069">
    <property type="entry name" value="Pkinase"/>
    <property type="match status" value="1"/>
</dbReference>
<feature type="domain" description="Protein kinase" evidence="13">
    <location>
        <begin position="131"/>
        <end position="393"/>
    </location>
</feature>
<evidence type="ECO:0000256" key="7">
    <source>
        <dbReference type="ARBA" id="ARBA00022777"/>
    </source>
</evidence>
<keyword evidence="3" id="KW-0723">Serine/threonine-protein kinase</keyword>
<evidence type="ECO:0000256" key="3">
    <source>
        <dbReference type="ARBA" id="ARBA00022527"/>
    </source>
</evidence>
<organism evidence="14 15">
    <name type="scientific">Nepenthes gracilis</name>
    <name type="common">Slender pitcher plant</name>
    <dbReference type="NCBI Taxonomy" id="150966"/>
    <lineage>
        <taxon>Eukaryota</taxon>
        <taxon>Viridiplantae</taxon>
        <taxon>Streptophyta</taxon>
        <taxon>Embryophyta</taxon>
        <taxon>Tracheophyta</taxon>
        <taxon>Spermatophyta</taxon>
        <taxon>Magnoliopsida</taxon>
        <taxon>eudicotyledons</taxon>
        <taxon>Gunneridae</taxon>
        <taxon>Pentapetalae</taxon>
        <taxon>Caryophyllales</taxon>
        <taxon>Nepenthaceae</taxon>
        <taxon>Nepenthes</taxon>
    </lineage>
</organism>
<name>A0AAD3XLM8_NEPGR</name>
<dbReference type="SUPFAM" id="SSF47473">
    <property type="entry name" value="EF-hand"/>
    <property type="match status" value="1"/>
</dbReference>
<protein>
    <recommendedName>
        <fullName evidence="2">non-specific serine/threonine protein kinase</fullName>
        <ecNumber evidence="2">2.7.11.1</ecNumber>
    </recommendedName>
</protein>
<dbReference type="PROSITE" id="PS00108">
    <property type="entry name" value="PROTEIN_KINASE_ST"/>
    <property type="match status" value="1"/>
</dbReference>
<dbReference type="InterPro" id="IPR008271">
    <property type="entry name" value="Ser/Thr_kinase_AS"/>
</dbReference>
<dbReference type="InterPro" id="IPR011009">
    <property type="entry name" value="Kinase-like_dom_sf"/>
</dbReference>
<dbReference type="GO" id="GO:0004674">
    <property type="term" value="F:protein serine/threonine kinase activity"/>
    <property type="evidence" value="ECO:0007669"/>
    <property type="project" value="UniProtKB-KW"/>
</dbReference>
<evidence type="ECO:0000256" key="9">
    <source>
        <dbReference type="ARBA" id="ARBA00047899"/>
    </source>
</evidence>
<evidence type="ECO:0000256" key="4">
    <source>
        <dbReference type="ARBA" id="ARBA00022679"/>
    </source>
</evidence>
<sequence length="582" mass="65200">MGHCCSKNASVVKDDNVAGTSSEPQRWEITAAASEAAPGTSGRQTPAQSPWLSPYPAGVNPSPASTPRRKIRWPFPPVSPARPIMAAIQKRHGAKKIKEGVATQGERGERDERETGLDKNFGFPKNFTDKYELGKEVGRGHFGHTCWAKGKKGEVKGESVAVKIISKAKMTSAIAVEDVRREVKILKALSGHKHMLKFYDAFEDADNVYIIMELCEGGELLDRILSRGGRYTEEDAKAIALQILTAVAFCHFQGVVHRDLKPENFLFTTKDEDAPLKIIDFGLSDFVRPDGRLNDVVGSAYYVAPEVLHRSYNVEADMWSIGVITYILLCGSRPFWARTESGIFRSVLRADPNLEDAPWPNISAEAKDFVKRLLNKDHRKRMTAAQALTHPWLREENLPFPLDIFVYKSVKSYVRATPLRRAALKALSKALTEDEFFYLKSQFRLLEPKSGFISLENFKVALVKNATDVMGTARVFDILNLMEPLSGKKLDFDEFCAAATSVYQLEALESWDKISMTAFEYFEQEGNRVITVEELAQEMNLGPTAYPLVKDCIRSSDGKLSFLGYTKFLHGLTIRSVNTRRQ</sequence>
<evidence type="ECO:0000256" key="12">
    <source>
        <dbReference type="SAM" id="MobiDB-lite"/>
    </source>
</evidence>
<comment type="similarity">
    <text evidence="1">Belongs to the protein kinase superfamily. CAMK Ser/Thr protein kinase family. CaMK subfamily.</text>
</comment>
<evidence type="ECO:0000256" key="11">
    <source>
        <dbReference type="PROSITE-ProRule" id="PRU10141"/>
    </source>
</evidence>
<dbReference type="FunFam" id="1.10.510.10:FF:001864">
    <property type="entry name" value="Calcium-dependent protein kinase SK5"/>
    <property type="match status" value="1"/>
</dbReference>
<keyword evidence="6 11" id="KW-0547">Nucleotide-binding</keyword>
<keyword evidence="8 11" id="KW-0067">ATP-binding</keyword>
<keyword evidence="15" id="KW-1185">Reference proteome</keyword>
<dbReference type="Gene3D" id="1.10.238.10">
    <property type="entry name" value="EF-hand"/>
    <property type="match status" value="2"/>
</dbReference>
<dbReference type="InterPro" id="IPR050205">
    <property type="entry name" value="CDPK_Ser/Thr_kinases"/>
</dbReference>
<feature type="compositionally biased region" description="Polar residues" evidence="12">
    <location>
        <begin position="41"/>
        <end position="51"/>
    </location>
</feature>
<dbReference type="InterPro" id="IPR000719">
    <property type="entry name" value="Prot_kinase_dom"/>
</dbReference>
<dbReference type="PANTHER" id="PTHR24349">
    <property type="entry name" value="SERINE/THREONINE-PROTEIN KINASE"/>
    <property type="match status" value="1"/>
</dbReference>
<reference evidence="14" key="1">
    <citation type="submission" date="2023-05" db="EMBL/GenBank/DDBJ databases">
        <title>Nepenthes gracilis genome sequencing.</title>
        <authorList>
            <person name="Fukushima K."/>
        </authorList>
    </citation>
    <scope>NUCLEOTIDE SEQUENCE</scope>
    <source>
        <strain evidence="14">SING2019-196</strain>
    </source>
</reference>
<dbReference type="AlphaFoldDB" id="A0AAD3XLM8"/>
<accession>A0AAD3XLM8</accession>
<dbReference type="Gene3D" id="1.10.510.10">
    <property type="entry name" value="Transferase(Phosphotransferase) domain 1"/>
    <property type="match status" value="1"/>
</dbReference>
<keyword evidence="7" id="KW-0418">Kinase</keyword>
<keyword evidence="5" id="KW-0677">Repeat</keyword>
<gene>
    <name evidence="14" type="ORF">Nepgr_010676</name>
</gene>
<dbReference type="FunFam" id="1.10.238.10:FF:000085">
    <property type="entry name" value="CDPK-related kinase 1"/>
    <property type="match status" value="1"/>
</dbReference>
<evidence type="ECO:0000256" key="8">
    <source>
        <dbReference type="ARBA" id="ARBA00022840"/>
    </source>
</evidence>
<evidence type="ECO:0000256" key="1">
    <source>
        <dbReference type="ARBA" id="ARBA00005354"/>
    </source>
</evidence>
<feature type="region of interest" description="Disordered" evidence="12">
    <location>
        <begin position="1"/>
        <end position="77"/>
    </location>
</feature>
<keyword evidence="4" id="KW-0808">Transferase</keyword>
<dbReference type="Gene3D" id="3.30.200.20">
    <property type="entry name" value="Phosphorylase Kinase, domain 1"/>
    <property type="match status" value="1"/>
</dbReference>
<dbReference type="GO" id="GO:0005524">
    <property type="term" value="F:ATP binding"/>
    <property type="evidence" value="ECO:0007669"/>
    <property type="project" value="UniProtKB-UniRule"/>
</dbReference>
<evidence type="ECO:0000256" key="6">
    <source>
        <dbReference type="ARBA" id="ARBA00022741"/>
    </source>
</evidence>
<dbReference type="SMART" id="SM00220">
    <property type="entry name" value="S_TKc"/>
    <property type="match status" value="1"/>
</dbReference>
<evidence type="ECO:0000313" key="15">
    <source>
        <dbReference type="Proteomes" id="UP001279734"/>
    </source>
</evidence>
<dbReference type="SUPFAM" id="SSF56112">
    <property type="entry name" value="Protein kinase-like (PK-like)"/>
    <property type="match status" value="1"/>
</dbReference>
<dbReference type="PROSITE" id="PS50011">
    <property type="entry name" value="PROTEIN_KINASE_DOM"/>
    <property type="match status" value="1"/>
</dbReference>
<evidence type="ECO:0000313" key="14">
    <source>
        <dbReference type="EMBL" id="GMH08836.1"/>
    </source>
</evidence>
<evidence type="ECO:0000256" key="5">
    <source>
        <dbReference type="ARBA" id="ARBA00022737"/>
    </source>
</evidence>
<evidence type="ECO:0000259" key="13">
    <source>
        <dbReference type="PROSITE" id="PS50011"/>
    </source>
</evidence>
<dbReference type="InterPro" id="IPR017441">
    <property type="entry name" value="Protein_kinase_ATP_BS"/>
</dbReference>
<dbReference type="Proteomes" id="UP001279734">
    <property type="component" value="Unassembled WGS sequence"/>
</dbReference>
<dbReference type="InterPro" id="IPR011992">
    <property type="entry name" value="EF-hand-dom_pair"/>
</dbReference>
<proteinExistence type="inferred from homology"/>
<comment type="catalytic activity">
    <reaction evidence="10">
        <text>L-seryl-[protein] + ATP = O-phospho-L-seryl-[protein] + ADP + H(+)</text>
        <dbReference type="Rhea" id="RHEA:17989"/>
        <dbReference type="Rhea" id="RHEA-COMP:9863"/>
        <dbReference type="Rhea" id="RHEA-COMP:11604"/>
        <dbReference type="ChEBI" id="CHEBI:15378"/>
        <dbReference type="ChEBI" id="CHEBI:29999"/>
        <dbReference type="ChEBI" id="CHEBI:30616"/>
        <dbReference type="ChEBI" id="CHEBI:83421"/>
        <dbReference type="ChEBI" id="CHEBI:456216"/>
        <dbReference type="EC" id="2.7.11.1"/>
    </reaction>
</comment>
<dbReference type="CDD" id="cd05117">
    <property type="entry name" value="STKc_CAMK"/>
    <property type="match status" value="1"/>
</dbReference>
<comment type="caution">
    <text evidence="14">The sequence shown here is derived from an EMBL/GenBank/DDBJ whole genome shotgun (WGS) entry which is preliminary data.</text>
</comment>
<dbReference type="FunFam" id="1.10.510.10:FF:001294">
    <property type="entry name" value="CDPK-related kinase 3"/>
    <property type="match status" value="1"/>
</dbReference>
<evidence type="ECO:0000256" key="10">
    <source>
        <dbReference type="ARBA" id="ARBA00048679"/>
    </source>
</evidence>
<dbReference type="FunFam" id="3.30.200.20:FF:000101">
    <property type="entry name" value="CDPK-related kinase 1"/>
    <property type="match status" value="1"/>
</dbReference>